<dbReference type="InterPro" id="IPR006076">
    <property type="entry name" value="FAD-dep_OxRdtase"/>
</dbReference>
<organism evidence="7 8">
    <name type="scientific">Neonectria punicea</name>
    <dbReference type="NCBI Taxonomy" id="979145"/>
    <lineage>
        <taxon>Eukaryota</taxon>
        <taxon>Fungi</taxon>
        <taxon>Dikarya</taxon>
        <taxon>Ascomycota</taxon>
        <taxon>Pezizomycotina</taxon>
        <taxon>Sordariomycetes</taxon>
        <taxon>Hypocreomycetidae</taxon>
        <taxon>Hypocreales</taxon>
        <taxon>Nectriaceae</taxon>
        <taxon>Neonectria</taxon>
    </lineage>
</organism>
<dbReference type="Gene3D" id="3.50.50.60">
    <property type="entry name" value="FAD/NAD(P)-binding domain"/>
    <property type="match status" value="1"/>
</dbReference>
<dbReference type="InterPro" id="IPR036188">
    <property type="entry name" value="FAD/NAD-bd_sf"/>
</dbReference>
<evidence type="ECO:0000256" key="3">
    <source>
        <dbReference type="ARBA" id="ARBA00022630"/>
    </source>
</evidence>
<dbReference type="EMBL" id="JAZAVJ010000023">
    <property type="protein sequence ID" value="KAK7421370.1"/>
    <property type="molecule type" value="Genomic_DNA"/>
</dbReference>
<keyword evidence="8" id="KW-1185">Reference proteome</keyword>
<evidence type="ECO:0000313" key="7">
    <source>
        <dbReference type="EMBL" id="KAK7421370.1"/>
    </source>
</evidence>
<dbReference type="InterPro" id="IPR045170">
    <property type="entry name" value="MTOX"/>
</dbReference>
<keyword evidence="5" id="KW-0560">Oxidoreductase</keyword>
<gene>
    <name evidence="7" type="ORF">QQX98_002264</name>
</gene>
<evidence type="ECO:0000256" key="2">
    <source>
        <dbReference type="ARBA" id="ARBA00010989"/>
    </source>
</evidence>
<accession>A0ABR1HKE7</accession>
<dbReference type="PANTHER" id="PTHR10961:SF37">
    <property type="entry name" value="FAD DEPENDENT OXIDOREDUCTASE DOMAIN-CONTAINING PROTEIN"/>
    <property type="match status" value="1"/>
</dbReference>
<dbReference type="Pfam" id="PF01266">
    <property type="entry name" value="DAO"/>
    <property type="match status" value="1"/>
</dbReference>
<evidence type="ECO:0000256" key="4">
    <source>
        <dbReference type="ARBA" id="ARBA00022827"/>
    </source>
</evidence>
<comment type="similarity">
    <text evidence="2">Belongs to the MSOX/MTOX family.</text>
</comment>
<keyword evidence="3" id="KW-0285">Flavoprotein</keyword>
<evidence type="ECO:0000313" key="8">
    <source>
        <dbReference type="Proteomes" id="UP001498476"/>
    </source>
</evidence>
<proteinExistence type="inferred from homology"/>
<dbReference type="Proteomes" id="UP001498476">
    <property type="component" value="Unassembled WGS sequence"/>
</dbReference>
<keyword evidence="4" id="KW-0274">FAD</keyword>
<dbReference type="PANTHER" id="PTHR10961">
    <property type="entry name" value="PEROXISOMAL SARCOSINE OXIDASE"/>
    <property type="match status" value="1"/>
</dbReference>
<reference evidence="7 8" key="1">
    <citation type="journal article" date="2025" name="Microbiol. Resour. Announc.">
        <title>Draft genome sequences for Neonectria magnoliae and Neonectria punicea, canker pathogens of Liriodendron tulipifera and Acer saccharum in West Virginia.</title>
        <authorList>
            <person name="Petronek H.M."/>
            <person name="Kasson M.T."/>
            <person name="Metheny A.M."/>
            <person name="Stauder C.M."/>
            <person name="Lovett B."/>
            <person name="Lynch S.C."/>
            <person name="Garnas J.R."/>
            <person name="Kasson L.R."/>
            <person name="Stajich J.E."/>
        </authorList>
    </citation>
    <scope>NUCLEOTIDE SEQUENCE [LARGE SCALE GENOMIC DNA]</scope>
    <source>
        <strain evidence="7 8">NRRL 64653</strain>
    </source>
</reference>
<comment type="caution">
    <text evidence="7">The sequence shown here is derived from an EMBL/GenBank/DDBJ whole genome shotgun (WGS) entry which is preliminary data.</text>
</comment>
<protein>
    <recommendedName>
        <fullName evidence="6">FAD dependent oxidoreductase domain-containing protein</fullName>
    </recommendedName>
</protein>
<dbReference type="Gene3D" id="3.30.9.10">
    <property type="entry name" value="D-Amino Acid Oxidase, subunit A, domain 2"/>
    <property type="match status" value="1"/>
</dbReference>
<sequence length="435" mass="48391">MSPATPGSYVIVGAGVFGTSTALHLIRKYPNAHITLIDRNAFDAPTKVAASWDWNKVIRSDYNDIGYTAMGLEARDVWLNDPLWSPFYHESGIYWISATGFAQQVVENFKRLGATAELYSLGVDEARKQYSGMFDNANYTGIKDVLVNKSSGWAAAKDALQKVLEAAIQLGINYVEAEVSSLEFDDRGTCTGVKTSSGRSLKASRIILSTGAFTPKLLVDSAPERTELHAGGRIIAAAVTEATSRLGDDFSSKFYNGPVCIQEVPQARGASNGAVPHLQDKMVKFWGQHILKNTQQHPSGLEFSMPPQKVDYAQWDVPESLKDDVRYANTAIFAEQGENFPMDQFRLCWEALTPSQDFIISPHPGSKNLYIATCGSFHGWKFFPIIGKYVVQMLEQTLDKSLQTKWAWDRELPSTDHNTVWPRTELRDFVKENRG</sequence>
<dbReference type="SUPFAM" id="SSF51905">
    <property type="entry name" value="FAD/NAD(P)-binding domain"/>
    <property type="match status" value="1"/>
</dbReference>
<evidence type="ECO:0000256" key="5">
    <source>
        <dbReference type="ARBA" id="ARBA00023002"/>
    </source>
</evidence>
<feature type="domain" description="FAD dependent oxidoreductase" evidence="6">
    <location>
        <begin position="9"/>
        <end position="393"/>
    </location>
</feature>
<name>A0ABR1HKE7_9HYPO</name>
<evidence type="ECO:0000259" key="6">
    <source>
        <dbReference type="Pfam" id="PF01266"/>
    </source>
</evidence>
<evidence type="ECO:0000256" key="1">
    <source>
        <dbReference type="ARBA" id="ARBA00001974"/>
    </source>
</evidence>
<comment type="cofactor">
    <cofactor evidence="1">
        <name>FAD</name>
        <dbReference type="ChEBI" id="CHEBI:57692"/>
    </cofactor>
</comment>